<feature type="transmembrane region" description="Helical" evidence="8">
    <location>
        <begin position="356"/>
        <end position="373"/>
    </location>
</feature>
<dbReference type="KEGG" id="tped:TPE_2703"/>
<evidence type="ECO:0000256" key="7">
    <source>
        <dbReference type="ARBA" id="ARBA00023136"/>
    </source>
</evidence>
<evidence type="ECO:0000256" key="1">
    <source>
        <dbReference type="ARBA" id="ARBA00004651"/>
    </source>
</evidence>
<dbReference type="InterPro" id="IPR000522">
    <property type="entry name" value="ABC_transptr_permease_BtuC"/>
</dbReference>
<dbReference type="InterPro" id="IPR037294">
    <property type="entry name" value="ABC_BtuC-like"/>
</dbReference>
<dbReference type="PANTHER" id="PTHR30472:SF58">
    <property type="entry name" value="IRON(3+)-HYDROXAMATE IMPORT SYSTEM PERMEASE PROTEIN FHUB"/>
    <property type="match status" value="1"/>
</dbReference>
<evidence type="ECO:0000256" key="6">
    <source>
        <dbReference type="ARBA" id="ARBA00022989"/>
    </source>
</evidence>
<name>S5ZXF5_9SPIR</name>
<feature type="transmembrane region" description="Helical" evidence="8">
    <location>
        <begin position="111"/>
        <end position="132"/>
    </location>
</feature>
<evidence type="ECO:0000313" key="10">
    <source>
        <dbReference type="Proteomes" id="UP000015620"/>
    </source>
</evidence>
<dbReference type="PATRIC" id="fig|1291379.3.peg.2676"/>
<dbReference type="Gene3D" id="1.10.3470.10">
    <property type="entry name" value="ABC transporter involved in vitamin B12 uptake, BtuC"/>
    <property type="match status" value="1"/>
</dbReference>
<evidence type="ECO:0000256" key="5">
    <source>
        <dbReference type="ARBA" id="ARBA00022692"/>
    </source>
</evidence>
<evidence type="ECO:0000313" key="9">
    <source>
        <dbReference type="EMBL" id="AGT45175.1"/>
    </source>
</evidence>
<keyword evidence="6 8" id="KW-1133">Transmembrane helix</keyword>
<comment type="similarity">
    <text evidence="2">Belongs to the binding-protein-dependent transport system permease family. FecCD subfamily.</text>
</comment>
<gene>
    <name evidence="9" type="primary">fhuB</name>
    <name evidence="9" type="ORF">TPE_2703</name>
</gene>
<dbReference type="GO" id="GO:0005886">
    <property type="term" value="C:plasma membrane"/>
    <property type="evidence" value="ECO:0007669"/>
    <property type="project" value="UniProtKB-SubCell"/>
</dbReference>
<dbReference type="GO" id="GO:0033214">
    <property type="term" value="P:siderophore-iron import into cell"/>
    <property type="evidence" value="ECO:0007669"/>
    <property type="project" value="TreeGrafter"/>
</dbReference>
<reference evidence="9 10" key="1">
    <citation type="journal article" date="2013" name="PLoS ONE">
        <title>Genome-Wide Relatedness of Treponema pedis, from Gingiva and Necrotic Skin Lesions of Pigs, with the Human Oral Pathogen Treponema denticola.</title>
        <authorList>
            <person name="Svartstrom O."/>
            <person name="Mushtaq M."/>
            <person name="Pringle M."/>
            <person name="Segerman B."/>
        </authorList>
    </citation>
    <scope>NUCLEOTIDE SEQUENCE [LARGE SCALE GENOMIC DNA]</scope>
    <source>
        <strain evidence="9">T A4</strain>
    </source>
</reference>
<sequence length="380" mass="39413">MDRLRLKKECRDTTPRRVPPCAAHKLPYTTANKEPHTAANKAPAQKKHKLSAASFMLLLGGLTVLLLLSIVFSVCTGIAGGSIKTFAHTIMYPARASGIGKIMMEMRMPRALTACITGAAFALSGAVMQGLTRNPLADAGLLGINAGAGFFVALTAVFLPAAPKIVTIFSAFAGAAFAATLVYEFGVGKRKTESFRLILAGAAVSALLTALSQAVSLAFGITKALSFWSAGSLSGVTWQSLQLIAPFIITAGGIAMLLSGYLSVLALGEDSAAGLGINVRAVRLICIFAVLLLAGSSVSLVGGISFLGLIVPHISRFFVGGDYKRILPISALLGGIILVIADIAARTVNAPFDTPVGALVSIIGVPVFFALTYRKGIHTL</sequence>
<dbReference type="AlphaFoldDB" id="S5ZXF5"/>
<keyword evidence="3" id="KW-0813">Transport</keyword>
<feature type="transmembrane region" description="Helical" evidence="8">
    <location>
        <begin position="165"/>
        <end position="185"/>
    </location>
</feature>
<keyword evidence="4" id="KW-1003">Cell membrane</keyword>
<keyword evidence="7 8" id="KW-0472">Membrane</keyword>
<feature type="transmembrane region" description="Helical" evidence="8">
    <location>
        <begin position="139"/>
        <end position="159"/>
    </location>
</feature>
<evidence type="ECO:0000256" key="2">
    <source>
        <dbReference type="ARBA" id="ARBA00007935"/>
    </source>
</evidence>
<dbReference type="FunFam" id="1.10.3470.10:FF:000001">
    <property type="entry name" value="Vitamin B12 ABC transporter permease BtuC"/>
    <property type="match status" value="1"/>
</dbReference>
<evidence type="ECO:0000256" key="4">
    <source>
        <dbReference type="ARBA" id="ARBA00022475"/>
    </source>
</evidence>
<proteinExistence type="inferred from homology"/>
<dbReference type="CDD" id="cd06550">
    <property type="entry name" value="TM_ABC_iron-siderophores_like"/>
    <property type="match status" value="1"/>
</dbReference>
<dbReference type="PANTHER" id="PTHR30472">
    <property type="entry name" value="FERRIC ENTEROBACTIN TRANSPORT SYSTEM PERMEASE PROTEIN"/>
    <property type="match status" value="1"/>
</dbReference>
<keyword evidence="5 8" id="KW-0812">Transmembrane</keyword>
<feature type="transmembrane region" description="Helical" evidence="8">
    <location>
        <begin position="241"/>
        <end position="265"/>
    </location>
</feature>
<organism evidence="9 10">
    <name type="scientific">Treponema pedis str. T A4</name>
    <dbReference type="NCBI Taxonomy" id="1291379"/>
    <lineage>
        <taxon>Bacteria</taxon>
        <taxon>Pseudomonadati</taxon>
        <taxon>Spirochaetota</taxon>
        <taxon>Spirochaetia</taxon>
        <taxon>Spirochaetales</taxon>
        <taxon>Treponemataceae</taxon>
        <taxon>Treponema</taxon>
    </lineage>
</organism>
<feature type="transmembrane region" description="Helical" evidence="8">
    <location>
        <begin position="55"/>
        <end position="79"/>
    </location>
</feature>
<evidence type="ECO:0000256" key="8">
    <source>
        <dbReference type="SAM" id="Phobius"/>
    </source>
</evidence>
<dbReference type="RefSeq" id="WP_020966470.1">
    <property type="nucleotide sequence ID" value="NC_022097.1"/>
</dbReference>
<dbReference type="STRING" id="1291379.TPE_2703"/>
<feature type="transmembrane region" description="Helical" evidence="8">
    <location>
        <begin position="326"/>
        <end position="344"/>
    </location>
</feature>
<dbReference type="HOGENOM" id="CLU_013016_1_0_12"/>
<keyword evidence="10" id="KW-1185">Reference proteome</keyword>
<feature type="transmembrane region" description="Helical" evidence="8">
    <location>
        <begin position="197"/>
        <end position="221"/>
    </location>
</feature>
<dbReference type="Proteomes" id="UP000015620">
    <property type="component" value="Chromosome"/>
</dbReference>
<dbReference type="Pfam" id="PF01032">
    <property type="entry name" value="FecCD"/>
    <property type="match status" value="1"/>
</dbReference>
<comment type="subcellular location">
    <subcellularLocation>
        <location evidence="1">Cell membrane</location>
        <topology evidence="1">Multi-pass membrane protein</topology>
    </subcellularLocation>
</comment>
<evidence type="ECO:0000256" key="3">
    <source>
        <dbReference type="ARBA" id="ARBA00022448"/>
    </source>
</evidence>
<dbReference type="SUPFAM" id="SSF81345">
    <property type="entry name" value="ABC transporter involved in vitamin B12 uptake, BtuC"/>
    <property type="match status" value="1"/>
</dbReference>
<dbReference type="GeneID" id="301091110"/>
<dbReference type="EMBL" id="CP004120">
    <property type="protein sequence ID" value="AGT45175.1"/>
    <property type="molecule type" value="Genomic_DNA"/>
</dbReference>
<protein>
    <submittedName>
        <fullName evidence="9">Ferrichrome transport system permease FhuB</fullName>
    </submittedName>
</protein>
<dbReference type="GO" id="GO:0022857">
    <property type="term" value="F:transmembrane transporter activity"/>
    <property type="evidence" value="ECO:0007669"/>
    <property type="project" value="InterPro"/>
</dbReference>
<accession>S5ZXF5</accession>